<protein>
    <recommendedName>
        <fullName evidence="2">DUF6468 domain-containing protein</fullName>
    </recommendedName>
</protein>
<dbReference type="Proteomes" id="UP001055156">
    <property type="component" value="Unassembled WGS sequence"/>
</dbReference>
<name>A0ABQ4TA16_METOR</name>
<organism evidence="3 4">
    <name type="scientific">Methylobacterium organophilum</name>
    <dbReference type="NCBI Taxonomy" id="410"/>
    <lineage>
        <taxon>Bacteria</taxon>
        <taxon>Pseudomonadati</taxon>
        <taxon>Pseudomonadota</taxon>
        <taxon>Alphaproteobacteria</taxon>
        <taxon>Hyphomicrobiales</taxon>
        <taxon>Methylobacteriaceae</taxon>
        <taxon>Methylobacterium</taxon>
    </lineage>
</organism>
<dbReference type="EMBL" id="BPQV01000010">
    <property type="protein sequence ID" value="GJE28516.1"/>
    <property type="molecule type" value="Genomic_DNA"/>
</dbReference>
<proteinExistence type="predicted"/>
<evidence type="ECO:0000313" key="3">
    <source>
        <dbReference type="EMBL" id="GJE28516.1"/>
    </source>
</evidence>
<dbReference type="InterPro" id="IPR045531">
    <property type="entry name" value="DUF6468"/>
</dbReference>
<keyword evidence="1" id="KW-0472">Membrane</keyword>
<keyword evidence="1" id="KW-1133">Transmembrane helix</keyword>
<dbReference type="Pfam" id="PF20072">
    <property type="entry name" value="DUF6468"/>
    <property type="match status" value="1"/>
</dbReference>
<evidence type="ECO:0000313" key="4">
    <source>
        <dbReference type="Proteomes" id="UP001055156"/>
    </source>
</evidence>
<gene>
    <name evidence="3" type="ORF">LKMONMHP_3388</name>
</gene>
<accession>A0ABQ4TA16</accession>
<feature type="domain" description="DUF6468" evidence="2">
    <location>
        <begin position="34"/>
        <end position="109"/>
    </location>
</feature>
<feature type="transmembrane region" description="Helical" evidence="1">
    <location>
        <begin position="6"/>
        <end position="25"/>
    </location>
</feature>
<evidence type="ECO:0000256" key="1">
    <source>
        <dbReference type="SAM" id="Phobius"/>
    </source>
</evidence>
<dbReference type="RefSeq" id="WP_238312459.1">
    <property type="nucleotide sequence ID" value="NZ_BPQV01000010.1"/>
</dbReference>
<keyword evidence="1" id="KW-0812">Transmembrane</keyword>
<sequence length="158" mass="16182">MTLFVSLAADILVAILLVATIATSLKLSRRITTLKADEAAMRQTIGDLVVASATAERAITGLRATLDDCDRTLAERLAAAERGSAELAAQVRAGEQVVARIGAIVANARAASAAEAAPARVVEPMPEAAGNGERLGAALAAAQALSERALDRLRARAA</sequence>
<reference evidence="3" key="1">
    <citation type="journal article" date="2021" name="Front. Microbiol.">
        <title>Comprehensive Comparative Genomics and Phenotyping of Methylobacterium Species.</title>
        <authorList>
            <person name="Alessa O."/>
            <person name="Ogura Y."/>
            <person name="Fujitani Y."/>
            <person name="Takami H."/>
            <person name="Hayashi T."/>
            <person name="Sahin N."/>
            <person name="Tani A."/>
        </authorList>
    </citation>
    <scope>NUCLEOTIDE SEQUENCE</scope>
    <source>
        <strain evidence="3">NBRC 15689</strain>
    </source>
</reference>
<reference evidence="3" key="2">
    <citation type="submission" date="2021-08" db="EMBL/GenBank/DDBJ databases">
        <authorList>
            <person name="Tani A."/>
            <person name="Ola A."/>
            <person name="Ogura Y."/>
            <person name="Katsura K."/>
            <person name="Hayashi T."/>
        </authorList>
    </citation>
    <scope>NUCLEOTIDE SEQUENCE</scope>
    <source>
        <strain evidence="3">NBRC 15689</strain>
    </source>
</reference>
<keyword evidence="4" id="KW-1185">Reference proteome</keyword>
<comment type="caution">
    <text evidence="3">The sequence shown here is derived from an EMBL/GenBank/DDBJ whole genome shotgun (WGS) entry which is preliminary data.</text>
</comment>
<evidence type="ECO:0000259" key="2">
    <source>
        <dbReference type="Pfam" id="PF20072"/>
    </source>
</evidence>